<dbReference type="Gene3D" id="3.30.300.30">
    <property type="match status" value="1"/>
</dbReference>
<dbReference type="Gene3D" id="3.30.559.10">
    <property type="entry name" value="Chloramphenicol acetyltransferase-like domain"/>
    <property type="match status" value="1"/>
</dbReference>
<comment type="cofactor">
    <cofactor evidence="1">
        <name>pantetheine 4'-phosphate</name>
        <dbReference type="ChEBI" id="CHEBI:47942"/>
    </cofactor>
</comment>
<dbReference type="Pfam" id="PF00501">
    <property type="entry name" value="AMP-binding"/>
    <property type="match status" value="1"/>
</dbReference>
<dbReference type="Pfam" id="PF13193">
    <property type="entry name" value="AMP-binding_C"/>
    <property type="match status" value="1"/>
</dbReference>
<evidence type="ECO:0000256" key="2">
    <source>
        <dbReference type="ARBA" id="ARBA00022450"/>
    </source>
</evidence>
<dbReference type="InterPro" id="IPR036736">
    <property type="entry name" value="ACP-like_sf"/>
</dbReference>
<evidence type="ECO:0000259" key="4">
    <source>
        <dbReference type="PROSITE" id="PS50075"/>
    </source>
</evidence>
<dbReference type="SUPFAM" id="SSF52777">
    <property type="entry name" value="CoA-dependent acyltransferases"/>
    <property type="match status" value="2"/>
</dbReference>
<dbReference type="InterPro" id="IPR023213">
    <property type="entry name" value="CAT-like_dom_sf"/>
</dbReference>
<proteinExistence type="predicted"/>
<dbReference type="Gene3D" id="2.30.38.10">
    <property type="entry name" value="Luciferase, Domain 3"/>
    <property type="match status" value="1"/>
</dbReference>
<organism evidence="5 6">
    <name type="scientific">Streptomyces musisoli</name>
    <dbReference type="NCBI Taxonomy" id="2802280"/>
    <lineage>
        <taxon>Bacteria</taxon>
        <taxon>Bacillati</taxon>
        <taxon>Actinomycetota</taxon>
        <taxon>Actinomycetes</taxon>
        <taxon>Kitasatosporales</taxon>
        <taxon>Streptomycetaceae</taxon>
        <taxon>Streptomyces</taxon>
    </lineage>
</organism>
<keyword evidence="2" id="KW-0596">Phosphopantetheine</keyword>
<dbReference type="InterPro" id="IPR025110">
    <property type="entry name" value="AMP-bd_C"/>
</dbReference>
<comment type="caution">
    <text evidence="5">The sequence shown here is derived from an EMBL/GenBank/DDBJ whole genome shotgun (WGS) entry which is preliminary data.</text>
</comment>
<dbReference type="InterPro" id="IPR010071">
    <property type="entry name" value="AA_adenyl_dom"/>
</dbReference>
<dbReference type="PANTHER" id="PTHR45527">
    <property type="entry name" value="NONRIBOSOMAL PEPTIDE SYNTHETASE"/>
    <property type="match status" value="1"/>
</dbReference>
<dbReference type="EMBL" id="JAERRH010000065">
    <property type="protein sequence ID" value="MBL1110721.1"/>
    <property type="molecule type" value="Genomic_DNA"/>
</dbReference>
<feature type="non-terminal residue" evidence="5">
    <location>
        <position position="1065"/>
    </location>
</feature>
<dbReference type="InterPro" id="IPR006162">
    <property type="entry name" value="Ppantetheine_attach_site"/>
</dbReference>
<sequence length="1065" mass="113648">QAAFHDVIVRHESLRTLFPENSLGEPYQHILSPDAPELPGLEPEDVTSAESVERLAALVGAGFDLTTDAPLRARLWAMSDATHVLVVVLHHIAGDGWSMAPLARDIATAYAARTEGRVPDWEPLPVQYADFSLWQRDLLGSEDDPESLGSRQLAHWAAALDGAPDELELPTDRPRPAVASHRGDAVPFEVDAQTHARLAALARESGASVFMVLQAAFATLLSRLGAGTDIPIGSPVAGRTDEALDDLVGFFVNTLVLRTDLSGDPTFRELIGRVRETDLAAYAHQDVPFEHLVEVLNPTRSLSRHPLFQVMLALQNNDQADLSLPGLTVSAGVDEAARVSAARFDLTVNVGERHTCNGGAAGLSGVFEYATDLFDRITVEGMAERFDLLLAHAVRNPDARLAELQLLPERELHQLLVDWQGPARPERDASAISGASGTLPAMFAAVVARTPGAIAVECGEVRWTFAELDARSRALAERLTTLGVAGETPVAVLMERSADLVAALLGVLRAGGTYVPLHTGYPVARMRAVLDEADAPVLLTDAAFAGHALASGQREQGVTVLVVDDLTVAAAGPATAETTPCTSSTPVTAAAVLPDALAYVMYTSGSTGVPKGVAVSHRNVLDLVVDSGWDVGPGDGVLMHAPHAFDISVYEIWVPLLNGARVVVAPEGTLEAADLDRLVRSHDVSHLHLTAGLFRVMAEDLVTTFSRTREVLTGGDVISADAMRHVLTHCPGTSVRTLYGPTETTLCVTGKLWRAAADVTSPVPLGRPLEETRAYVLDRSLRPVPAGVTGELYLAGAGLARGYLNRPGLTGERFVADPFGAPGERMYRTGDLARRRAGDGVLEFLGRTDEQVKIRGYRVELGEVESALSAHPQVGQVAVIAREDRPGDKRLVAYVVPANDADVPDPAAVRRDIGESLPEFMVPSAVVVLRALPLTPNGKLDRRALPAPAFEPATTARAPRSVHEEVLCAVFAEVLGLDVVGVDDSFFDLGGHSLLATRVVSRIRTALGVELPLRTLFEAPTVAQLAAHTGQADVARRALAAVERPAVVPLSFAQRRMWFLNRLEG</sequence>
<dbReference type="Gene3D" id="3.30.559.30">
    <property type="entry name" value="Nonribosomal peptide synthetase, condensation domain"/>
    <property type="match status" value="1"/>
</dbReference>
<gene>
    <name evidence="5" type="ORF">JK361_40405</name>
</gene>
<dbReference type="PROSITE" id="PS00455">
    <property type="entry name" value="AMP_BINDING"/>
    <property type="match status" value="1"/>
</dbReference>
<dbReference type="InterPro" id="IPR045851">
    <property type="entry name" value="AMP-bd_C_sf"/>
</dbReference>
<dbReference type="SUPFAM" id="SSF56801">
    <property type="entry name" value="Acetyl-CoA synthetase-like"/>
    <property type="match status" value="1"/>
</dbReference>
<dbReference type="SUPFAM" id="SSF47336">
    <property type="entry name" value="ACP-like"/>
    <property type="match status" value="1"/>
</dbReference>
<dbReference type="Pfam" id="PF00668">
    <property type="entry name" value="Condensation"/>
    <property type="match status" value="1"/>
</dbReference>
<evidence type="ECO:0000313" key="5">
    <source>
        <dbReference type="EMBL" id="MBL1110721.1"/>
    </source>
</evidence>
<dbReference type="InterPro" id="IPR020806">
    <property type="entry name" value="PKS_PP-bd"/>
</dbReference>
<dbReference type="Gene3D" id="3.40.50.1820">
    <property type="entry name" value="alpha/beta hydrolase"/>
    <property type="match status" value="1"/>
</dbReference>
<dbReference type="InterPro" id="IPR001242">
    <property type="entry name" value="Condensation_dom"/>
</dbReference>
<feature type="domain" description="Carrier" evidence="4">
    <location>
        <begin position="958"/>
        <end position="1033"/>
    </location>
</feature>
<dbReference type="PROSITE" id="PS50075">
    <property type="entry name" value="CARRIER"/>
    <property type="match status" value="1"/>
</dbReference>
<keyword evidence="3" id="KW-0597">Phosphoprotein</keyword>
<evidence type="ECO:0000256" key="1">
    <source>
        <dbReference type="ARBA" id="ARBA00001957"/>
    </source>
</evidence>
<dbReference type="PROSITE" id="PS00012">
    <property type="entry name" value="PHOSPHOPANTETHEINE"/>
    <property type="match status" value="1"/>
</dbReference>
<dbReference type="InterPro" id="IPR029058">
    <property type="entry name" value="AB_hydrolase_fold"/>
</dbReference>
<dbReference type="Proteomes" id="UP000621386">
    <property type="component" value="Unassembled WGS sequence"/>
</dbReference>
<dbReference type="Gene3D" id="3.40.50.980">
    <property type="match status" value="2"/>
</dbReference>
<accession>A0ABS1PEB2</accession>
<dbReference type="InterPro" id="IPR020845">
    <property type="entry name" value="AMP-binding_CS"/>
</dbReference>
<evidence type="ECO:0000256" key="3">
    <source>
        <dbReference type="ARBA" id="ARBA00022553"/>
    </source>
</evidence>
<dbReference type="CDD" id="cd19540">
    <property type="entry name" value="LCL_NRPS-like"/>
    <property type="match status" value="1"/>
</dbReference>
<evidence type="ECO:0000313" key="6">
    <source>
        <dbReference type="Proteomes" id="UP000621386"/>
    </source>
</evidence>
<dbReference type="NCBIfam" id="TIGR01733">
    <property type="entry name" value="AA-adenyl-dom"/>
    <property type="match status" value="1"/>
</dbReference>
<dbReference type="InterPro" id="IPR009081">
    <property type="entry name" value="PP-bd_ACP"/>
</dbReference>
<dbReference type="CDD" id="cd12117">
    <property type="entry name" value="A_NRPS_Srf_like"/>
    <property type="match status" value="1"/>
</dbReference>
<dbReference type="SMART" id="SM00823">
    <property type="entry name" value="PKS_PP"/>
    <property type="match status" value="1"/>
</dbReference>
<dbReference type="Pfam" id="PF00550">
    <property type="entry name" value="PP-binding"/>
    <property type="match status" value="1"/>
</dbReference>
<protein>
    <submittedName>
        <fullName evidence="5">Amino acid adenylation domain-containing protein</fullName>
    </submittedName>
</protein>
<dbReference type="InterPro" id="IPR000873">
    <property type="entry name" value="AMP-dep_synth/lig_dom"/>
</dbReference>
<feature type="non-terminal residue" evidence="5">
    <location>
        <position position="1"/>
    </location>
</feature>
<dbReference type="PANTHER" id="PTHR45527:SF1">
    <property type="entry name" value="FATTY ACID SYNTHASE"/>
    <property type="match status" value="1"/>
</dbReference>
<reference evidence="5 6" key="1">
    <citation type="submission" date="2021-01" db="EMBL/GenBank/DDBJ databases">
        <title>WGS of actinomycetes isolated from Thailand.</title>
        <authorList>
            <person name="Thawai C."/>
        </authorList>
    </citation>
    <scope>NUCLEOTIDE SEQUENCE [LARGE SCALE GENOMIC DNA]</scope>
    <source>
        <strain evidence="5 6">CH5-8</strain>
    </source>
</reference>
<name>A0ABS1PEB2_9ACTN</name>
<keyword evidence="6" id="KW-1185">Reference proteome</keyword>